<accession>M3XY63</accession>
<dbReference type="EMBL" id="AEYP01008930">
    <property type="status" value="NOT_ANNOTATED_CDS"/>
    <property type="molecule type" value="Genomic_DNA"/>
</dbReference>
<dbReference type="InParanoid" id="M3XY63"/>
<dbReference type="HOGENOM" id="CLU_2176813_0_0_1"/>
<feature type="region of interest" description="Disordered" evidence="1">
    <location>
        <begin position="1"/>
        <end position="59"/>
    </location>
</feature>
<reference evidence="2" key="1">
    <citation type="submission" date="2024-06" db="UniProtKB">
        <authorList>
            <consortium name="Ensembl"/>
        </authorList>
    </citation>
    <scope>IDENTIFICATION</scope>
</reference>
<protein>
    <submittedName>
        <fullName evidence="2">Uncharacterized protein</fullName>
    </submittedName>
</protein>
<dbReference type="Ensembl" id="ENSMPUT00000004087.1">
    <property type="protein sequence ID" value="ENSMPUP00000004014.1"/>
    <property type="gene ID" value="ENSMPUG00000004048.1"/>
</dbReference>
<proteinExistence type="predicted"/>
<evidence type="ECO:0000313" key="2">
    <source>
        <dbReference type="Ensembl" id="ENSMPUP00000004014.1"/>
    </source>
</evidence>
<evidence type="ECO:0000256" key="1">
    <source>
        <dbReference type="SAM" id="MobiDB-lite"/>
    </source>
</evidence>
<dbReference type="AlphaFoldDB" id="M3XY63"/>
<name>M3XY63_MUSPF</name>
<organism evidence="2">
    <name type="scientific">Mustela putorius furo</name>
    <name type="common">European domestic ferret</name>
    <name type="synonym">Mustela furo</name>
    <dbReference type="NCBI Taxonomy" id="9669"/>
    <lineage>
        <taxon>Eukaryota</taxon>
        <taxon>Metazoa</taxon>
        <taxon>Chordata</taxon>
        <taxon>Craniata</taxon>
        <taxon>Vertebrata</taxon>
        <taxon>Euteleostomi</taxon>
        <taxon>Mammalia</taxon>
        <taxon>Eutheria</taxon>
        <taxon>Laurasiatheria</taxon>
        <taxon>Carnivora</taxon>
        <taxon>Caniformia</taxon>
        <taxon>Musteloidea</taxon>
        <taxon>Mustelidae</taxon>
        <taxon>Mustelinae</taxon>
        <taxon>Mustela</taxon>
    </lineage>
</organism>
<sequence length="110" mass="11852">QTEITSRQRGPRGAGEGKRRRGRLPGGRGSWPRRPLGGRKKVLLRPPGPAEQVPPGRREAGAFALPVHSQLGSSPNFLFLFPWAEHPARDPALTARGGALHGRRRSGEAG</sequence>